<protein>
    <submittedName>
        <fullName evidence="1">Uncharacterized protein</fullName>
    </submittedName>
</protein>
<dbReference type="Proteomes" id="UP000031599">
    <property type="component" value="Unassembled WGS sequence"/>
</dbReference>
<evidence type="ECO:0000313" key="2">
    <source>
        <dbReference type="Proteomes" id="UP000031599"/>
    </source>
</evidence>
<accession>A0A0C1ZPR2</accession>
<evidence type="ECO:0000313" key="1">
    <source>
        <dbReference type="EMBL" id="KIG13018.1"/>
    </source>
</evidence>
<dbReference type="EMBL" id="JMCC02000110">
    <property type="protein sequence ID" value="KIG13018.1"/>
    <property type="molecule type" value="Genomic_DNA"/>
</dbReference>
<comment type="caution">
    <text evidence="1">The sequence shown here is derived from an EMBL/GenBank/DDBJ whole genome shotgun (WGS) entry which is preliminary data.</text>
</comment>
<proteinExistence type="predicted"/>
<name>A0A0C1ZPR2_9BACT</name>
<dbReference type="AlphaFoldDB" id="A0A0C1ZPR2"/>
<gene>
    <name evidence="1" type="ORF">DB30_00792</name>
</gene>
<organism evidence="1 2">
    <name type="scientific">Enhygromyxa salina</name>
    <dbReference type="NCBI Taxonomy" id="215803"/>
    <lineage>
        <taxon>Bacteria</taxon>
        <taxon>Pseudomonadati</taxon>
        <taxon>Myxococcota</taxon>
        <taxon>Polyangia</taxon>
        <taxon>Nannocystales</taxon>
        <taxon>Nannocystaceae</taxon>
        <taxon>Enhygromyxa</taxon>
    </lineage>
</organism>
<reference evidence="1 2" key="1">
    <citation type="submission" date="2014-12" db="EMBL/GenBank/DDBJ databases">
        <title>Genome assembly of Enhygromyxa salina DSM 15201.</title>
        <authorList>
            <person name="Sharma G."/>
            <person name="Subramanian S."/>
        </authorList>
    </citation>
    <scope>NUCLEOTIDE SEQUENCE [LARGE SCALE GENOMIC DNA]</scope>
    <source>
        <strain evidence="1 2">DSM 15201</strain>
    </source>
</reference>
<sequence length="75" mass="8283">MVIVGCWVVVCGDSNSLEPVESGEYVLIEPFGPLRPGYEDLVGAQLIIDRDANTSIIRYTREGTTYEVRHTLDGP</sequence>